<accession>A0A816YT84</accession>
<dbReference type="SMART" id="SM00146">
    <property type="entry name" value="PI3Kc"/>
    <property type="match status" value="1"/>
</dbReference>
<dbReference type="Gene3D" id="1.10.1070.11">
    <property type="entry name" value="Phosphatidylinositol 3-/4-kinase, catalytic domain"/>
    <property type="match status" value="1"/>
</dbReference>
<dbReference type="InterPro" id="IPR011009">
    <property type="entry name" value="Kinase-like_dom_sf"/>
</dbReference>
<dbReference type="GO" id="GO:0004674">
    <property type="term" value="F:protein serine/threonine kinase activity"/>
    <property type="evidence" value="ECO:0007669"/>
    <property type="project" value="TreeGrafter"/>
</dbReference>
<feature type="domain" description="FATC" evidence="2">
    <location>
        <begin position="291"/>
        <end position="323"/>
    </location>
</feature>
<dbReference type="InterPro" id="IPR050517">
    <property type="entry name" value="DDR_Repair_Kinase"/>
</dbReference>
<evidence type="ECO:0000259" key="2">
    <source>
        <dbReference type="PROSITE" id="PS51190"/>
    </source>
</evidence>
<dbReference type="GO" id="GO:0000723">
    <property type="term" value="P:telomere maintenance"/>
    <property type="evidence" value="ECO:0007669"/>
    <property type="project" value="TreeGrafter"/>
</dbReference>
<dbReference type="Proteomes" id="UP000663856">
    <property type="component" value="Unassembled WGS sequence"/>
</dbReference>
<organism evidence="3 4">
    <name type="scientific">Rotaria magnacalcarata</name>
    <dbReference type="NCBI Taxonomy" id="392030"/>
    <lineage>
        <taxon>Eukaryota</taxon>
        <taxon>Metazoa</taxon>
        <taxon>Spiralia</taxon>
        <taxon>Gnathifera</taxon>
        <taxon>Rotifera</taxon>
        <taxon>Eurotatoria</taxon>
        <taxon>Bdelloidea</taxon>
        <taxon>Philodinida</taxon>
        <taxon>Philodinidae</taxon>
        <taxon>Rotaria</taxon>
    </lineage>
</organism>
<evidence type="ECO:0000259" key="1">
    <source>
        <dbReference type="PROSITE" id="PS50290"/>
    </source>
</evidence>
<dbReference type="SUPFAM" id="SSF56112">
    <property type="entry name" value="Protein kinase-like (PK-like)"/>
    <property type="match status" value="1"/>
</dbReference>
<dbReference type="PROSITE" id="PS51190">
    <property type="entry name" value="FATC"/>
    <property type="match status" value="1"/>
</dbReference>
<dbReference type="InterPro" id="IPR036940">
    <property type="entry name" value="PI3/4_kinase_cat_sf"/>
</dbReference>
<proteinExistence type="predicted"/>
<dbReference type="AlphaFoldDB" id="A0A816YT84"/>
<dbReference type="InterPro" id="IPR000403">
    <property type="entry name" value="PI3/4_kinase_cat_dom"/>
</dbReference>
<dbReference type="InterPro" id="IPR003152">
    <property type="entry name" value="FATC_dom"/>
</dbReference>
<dbReference type="PROSITE" id="PS50290">
    <property type="entry name" value="PI3_4_KINASE_3"/>
    <property type="match status" value="1"/>
</dbReference>
<dbReference type="SMART" id="SM01343">
    <property type="entry name" value="FATC"/>
    <property type="match status" value="1"/>
</dbReference>
<sequence>MPGQYTSKKKPFVEHHIKIVGFDEKILVLQSLRLPKRLTIRGHDENDYPFLVKGGEDIRQDQRIEALFSIMNDLYDDDPNCNQSNSAHIAVRTYKGMIEWLNNTRPLKELIESSYTPAEQAIIAQGQHPRKLYQDYVTKVFQNAKPTAKSTSNTIMYAELFLSLTKAQVEDEFNKIQSVIPSDLLRRAYYKIANSHEGFYTLRRQFITSYAVLCTSHYILGIGDRHQSNARLKLNGINPSVILGSDLKLNNFLRPSALKDALRQMEKVVGGDQIRNKRAQILMQYESNRYHKLTVDEQIDCIIDQATDVDILGRSWAGLETFM</sequence>
<dbReference type="PANTHER" id="PTHR11139:SF68">
    <property type="entry name" value="DNA-DEPENDENT PROTEIN KINASE CATALYTIC SUBUNIT"/>
    <property type="match status" value="1"/>
</dbReference>
<evidence type="ECO:0008006" key="5">
    <source>
        <dbReference type="Google" id="ProtNLM"/>
    </source>
</evidence>
<evidence type="ECO:0000313" key="3">
    <source>
        <dbReference type="EMBL" id="CAF2167247.1"/>
    </source>
</evidence>
<dbReference type="GO" id="GO:0005634">
    <property type="term" value="C:nucleus"/>
    <property type="evidence" value="ECO:0007669"/>
    <property type="project" value="TreeGrafter"/>
</dbReference>
<evidence type="ECO:0000313" key="4">
    <source>
        <dbReference type="Proteomes" id="UP000663856"/>
    </source>
</evidence>
<dbReference type="GO" id="GO:0008630">
    <property type="term" value="P:intrinsic apoptotic signaling pathway in response to DNA damage"/>
    <property type="evidence" value="ECO:0007669"/>
    <property type="project" value="TreeGrafter"/>
</dbReference>
<dbReference type="PANTHER" id="PTHR11139">
    <property type="entry name" value="ATAXIA TELANGIECTASIA MUTATED ATM -RELATED"/>
    <property type="match status" value="1"/>
</dbReference>
<comment type="caution">
    <text evidence="3">The sequence shown here is derived from an EMBL/GenBank/DDBJ whole genome shotgun (WGS) entry which is preliminary data.</text>
</comment>
<dbReference type="EMBL" id="CAJNRF010015147">
    <property type="protein sequence ID" value="CAF2167247.1"/>
    <property type="molecule type" value="Genomic_DNA"/>
</dbReference>
<dbReference type="GO" id="GO:0006302">
    <property type="term" value="P:double-strand break repair"/>
    <property type="evidence" value="ECO:0007669"/>
    <property type="project" value="TreeGrafter"/>
</dbReference>
<feature type="domain" description="PI3K/PI4K catalytic" evidence="1">
    <location>
        <begin position="22"/>
        <end position="323"/>
    </location>
</feature>
<reference evidence="3" key="1">
    <citation type="submission" date="2021-02" db="EMBL/GenBank/DDBJ databases">
        <authorList>
            <person name="Nowell W R."/>
        </authorList>
    </citation>
    <scope>NUCLEOTIDE SEQUENCE</scope>
</reference>
<dbReference type="Pfam" id="PF00454">
    <property type="entry name" value="PI3_PI4_kinase"/>
    <property type="match status" value="1"/>
</dbReference>
<name>A0A816YT84_9BILA</name>
<dbReference type="Gene3D" id="3.30.1010.10">
    <property type="entry name" value="Phosphatidylinositol 3-kinase Catalytic Subunit, Chain A, domain 4"/>
    <property type="match status" value="1"/>
</dbReference>
<protein>
    <recommendedName>
        <fullName evidence="5">Non-specific serine/threonine protein kinase</fullName>
    </recommendedName>
</protein>
<gene>
    <name evidence="3" type="ORF">WKI299_LOCUS32745</name>
</gene>